<dbReference type="OrthoDB" id="8416156at2"/>
<keyword evidence="2" id="KW-0808">Transferase</keyword>
<dbReference type="InterPro" id="IPR001173">
    <property type="entry name" value="Glyco_trans_2-like"/>
</dbReference>
<evidence type="ECO:0000313" key="3">
    <source>
        <dbReference type="Proteomes" id="UP000291838"/>
    </source>
</evidence>
<comment type="caution">
    <text evidence="2">The sequence shown here is derived from an EMBL/GenBank/DDBJ whole genome shotgun (WGS) entry which is preliminary data.</text>
</comment>
<dbReference type="AlphaFoldDB" id="A0A4Q2RU02"/>
<feature type="domain" description="Glycosyltransferase 2-like" evidence="1">
    <location>
        <begin position="7"/>
        <end position="143"/>
    </location>
</feature>
<evidence type="ECO:0000313" key="2">
    <source>
        <dbReference type="EMBL" id="RYB92580.1"/>
    </source>
</evidence>
<dbReference type="SUPFAM" id="SSF53448">
    <property type="entry name" value="Nucleotide-diphospho-sugar transferases"/>
    <property type="match status" value="1"/>
</dbReference>
<gene>
    <name evidence="2" type="ORF">EUA06_06450</name>
</gene>
<name>A0A4Q2RU02_9ACTN</name>
<dbReference type="RefSeq" id="WP_129474185.1">
    <property type="nucleotide sequence ID" value="NZ_SDWS01000002.1"/>
</dbReference>
<keyword evidence="3" id="KW-1185">Reference proteome</keyword>
<proteinExistence type="predicted"/>
<evidence type="ECO:0000259" key="1">
    <source>
        <dbReference type="Pfam" id="PF00535"/>
    </source>
</evidence>
<protein>
    <submittedName>
        <fullName evidence="2">Glycosyltransferase</fullName>
    </submittedName>
</protein>
<organism evidence="2 3">
    <name type="scientific">Nocardioides glacieisoli</name>
    <dbReference type="NCBI Taxonomy" id="1168730"/>
    <lineage>
        <taxon>Bacteria</taxon>
        <taxon>Bacillati</taxon>
        <taxon>Actinomycetota</taxon>
        <taxon>Actinomycetes</taxon>
        <taxon>Propionibacteriales</taxon>
        <taxon>Nocardioidaceae</taxon>
        <taxon>Nocardioides</taxon>
    </lineage>
</organism>
<dbReference type="GO" id="GO:0016740">
    <property type="term" value="F:transferase activity"/>
    <property type="evidence" value="ECO:0007669"/>
    <property type="project" value="UniProtKB-KW"/>
</dbReference>
<dbReference type="Pfam" id="PF00535">
    <property type="entry name" value="Glycos_transf_2"/>
    <property type="match status" value="1"/>
</dbReference>
<accession>A0A4Q2RU02</accession>
<reference evidence="2 3" key="1">
    <citation type="submission" date="2019-01" db="EMBL/GenBank/DDBJ databases">
        <title>Novel species of Nocardioides.</title>
        <authorList>
            <person name="Liu Q."/>
            <person name="Xin Y.-H."/>
        </authorList>
    </citation>
    <scope>NUCLEOTIDE SEQUENCE [LARGE SCALE GENOMIC DNA]</scope>
    <source>
        <strain evidence="2 3">HLT3-15</strain>
    </source>
</reference>
<dbReference type="Gene3D" id="3.90.550.10">
    <property type="entry name" value="Spore Coat Polysaccharide Biosynthesis Protein SpsA, Chain A"/>
    <property type="match status" value="1"/>
</dbReference>
<dbReference type="EMBL" id="SDWS01000002">
    <property type="protein sequence ID" value="RYB92580.1"/>
    <property type="molecule type" value="Genomic_DNA"/>
</dbReference>
<sequence length="281" mass="32090">MGNRVDVVMVTHRSAGYVHLSLPRVLETLGPDDRVWLWHNGDDEATLEAIRPYRADERIAQFHHSRDNVRLRPPTNWLWDGSDARFVAKVDDDCLVSPGWLDLFVAAHDDNPGFGVVGSWRHPDEEFRPDVAAAKIQEFNGGHSLMRNHWVQGSGYVMPRAVVTAHGLLGPQESFSSYCVRLARAGRVNGYYFPFVREEHMDDPRSAHTLIHDDRALLDRMPLSAAANGVTTVEQWTAQLERSALLLQTAPLDLRTYSGWRRRARSLRRRVRTATGRPRRW</sequence>
<dbReference type="InterPro" id="IPR029044">
    <property type="entry name" value="Nucleotide-diphossugar_trans"/>
</dbReference>
<dbReference type="Proteomes" id="UP000291838">
    <property type="component" value="Unassembled WGS sequence"/>
</dbReference>